<comment type="caution">
    <text evidence="2">The sequence shown here is derived from an EMBL/GenBank/DDBJ whole genome shotgun (WGS) entry which is preliminary data.</text>
</comment>
<protein>
    <recommendedName>
        <fullName evidence="1">Reverse transcriptase domain-containing protein</fullName>
    </recommendedName>
</protein>
<evidence type="ECO:0000259" key="1">
    <source>
        <dbReference type="Pfam" id="PF00078"/>
    </source>
</evidence>
<reference evidence="2" key="1">
    <citation type="journal article" date="2023" name="Plant J.">
        <title>Genome sequences and population genomics provide insights into the demographic history, inbreeding, and mutation load of two 'living fossil' tree species of Dipteronia.</title>
        <authorList>
            <person name="Feng Y."/>
            <person name="Comes H.P."/>
            <person name="Chen J."/>
            <person name="Zhu S."/>
            <person name="Lu R."/>
            <person name="Zhang X."/>
            <person name="Li P."/>
            <person name="Qiu J."/>
            <person name="Olsen K.M."/>
            <person name="Qiu Y."/>
        </authorList>
    </citation>
    <scope>NUCLEOTIDE SEQUENCE</scope>
    <source>
        <strain evidence="2">KIB01</strain>
    </source>
</reference>
<sequence length="131" mass="15229">MSKAYDHVEWCFLEGMIRIMGFSNDWILKIMDCVSTVTYSFILNDKIIGNIKPSRGLRQGDPLSPYIFLLCVEGLLSLISRSKRCRELAGFRCRRRGPKITNLFFTDDSLLCTRASWEECANIRWILECYS</sequence>
<name>A0AAE0CJ87_9ROSI</name>
<organism evidence="2 3">
    <name type="scientific">Dipteronia dyeriana</name>
    <dbReference type="NCBI Taxonomy" id="168575"/>
    <lineage>
        <taxon>Eukaryota</taxon>
        <taxon>Viridiplantae</taxon>
        <taxon>Streptophyta</taxon>
        <taxon>Embryophyta</taxon>
        <taxon>Tracheophyta</taxon>
        <taxon>Spermatophyta</taxon>
        <taxon>Magnoliopsida</taxon>
        <taxon>eudicotyledons</taxon>
        <taxon>Gunneridae</taxon>
        <taxon>Pentapetalae</taxon>
        <taxon>rosids</taxon>
        <taxon>malvids</taxon>
        <taxon>Sapindales</taxon>
        <taxon>Sapindaceae</taxon>
        <taxon>Hippocastanoideae</taxon>
        <taxon>Acereae</taxon>
        <taxon>Dipteronia</taxon>
    </lineage>
</organism>
<feature type="domain" description="Reverse transcriptase" evidence="1">
    <location>
        <begin position="2"/>
        <end position="115"/>
    </location>
</feature>
<evidence type="ECO:0000313" key="3">
    <source>
        <dbReference type="Proteomes" id="UP001280121"/>
    </source>
</evidence>
<gene>
    <name evidence="2" type="ORF">Ddye_013058</name>
</gene>
<keyword evidence="3" id="KW-1185">Reference proteome</keyword>
<dbReference type="Proteomes" id="UP001280121">
    <property type="component" value="Unassembled WGS sequence"/>
</dbReference>
<dbReference type="Pfam" id="PF00078">
    <property type="entry name" value="RVT_1"/>
    <property type="match status" value="1"/>
</dbReference>
<dbReference type="PANTHER" id="PTHR33116">
    <property type="entry name" value="REVERSE TRANSCRIPTASE ZINC-BINDING DOMAIN-CONTAINING PROTEIN-RELATED-RELATED"/>
    <property type="match status" value="1"/>
</dbReference>
<proteinExistence type="predicted"/>
<accession>A0AAE0CJ87</accession>
<evidence type="ECO:0000313" key="2">
    <source>
        <dbReference type="EMBL" id="KAK2653202.1"/>
    </source>
</evidence>
<dbReference type="PANTHER" id="PTHR33116:SF86">
    <property type="entry name" value="REVERSE TRANSCRIPTASE DOMAIN-CONTAINING PROTEIN"/>
    <property type="match status" value="1"/>
</dbReference>
<dbReference type="EMBL" id="JANJYI010000004">
    <property type="protein sequence ID" value="KAK2653202.1"/>
    <property type="molecule type" value="Genomic_DNA"/>
</dbReference>
<dbReference type="InterPro" id="IPR000477">
    <property type="entry name" value="RT_dom"/>
</dbReference>
<dbReference type="AlphaFoldDB" id="A0AAE0CJ87"/>